<dbReference type="Pfam" id="PF20638">
    <property type="entry name" value="ATG5_UblA"/>
    <property type="match status" value="1"/>
</dbReference>
<dbReference type="Pfam" id="PF20637">
    <property type="entry name" value="ATG5_HBR"/>
    <property type="match status" value="1"/>
</dbReference>
<gene>
    <name evidence="12" type="primary">atg5</name>
</gene>
<comment type="function">
    <text evidence="6">May play an important role in the apoptotic process, possibly within the modified cytoskeleton. Its expression is a relatively late event in the apoptotic process, occurring downstream of caspase activity. Plays a crucial role in IFN-gamma-induced autophagic cell death by interacting with FADD.</text>
</comment>
<dbReference type="InterPro" id="IPR007239">
    <property type="entry name" value="Atg5"/>
</dbReference>
<keyword evidence="5 8" id="KW-0072">Autophagy</keyword>
<dbReference type="GO" id="GO:0006995">
    <property type="term" value="P:cellular response to nitrogen starvation"/>
    <property type="evidence" value="ECO:0007669"/>
    <property type="project" value="TreeGrafter"/>
</dbReference>
<dbReference type="EMBL" id="AM086995">
    <property type="protein sequence ID" value="CAJ31264.1"/>
    <property type="molecule type" value="mRNA"/>
</dbReference>
<evidence type="ECO:0000259" key="11">
    <source>
        <dbReference type="Pfam" id="PF20638"/>
    </source>
</evidence>
<keyword evidence="3 8" id="KW-1017">Isopeptide bond</keyword>
<comment type="subcellular location">
    <subcellularLocation>
        <location evidence="1 8">Preautophagosomal structure membrane</location>
        <topology evidence="1 8">Peripheral membrane protein</topology>
    </subcellularLocation>
</comment>
<dbReference type="InterPro" id="IPR048939">
    <property type="entry name" value="ATG5_UblA"/>
</dbReference>
<evidence type="ECO:0000256" key="8">
    <source>
        <dbReference type="RuleBase" id="RU361202"/>
    </source>
</evidence>
<dbReference type="Gene3D" id="3.10.20.620">
    <property type="match status" value="1"/>
</dbReference>
<reference evidence="12" key="1">
    <citation type="submission" date="2005-09" db="EMBL/GenBank/DDBJ databases">
        <title>Phylogeny and biochemistry of the autophagy protein beclin 1.</title>
        <authorList>
            <person name="Botti J."/>
            <person name="Djavaheri-Mergny M."/>
            <person name="Codogno P."/>
            <person name="Oriol R."/>
        </authorList>
    </citation>
    <scope>NUCLEOTIDE SEQUENCE</scope>
</reference>
<sequence>MTEIPRKLWEGKIPACFNLASYEVCSTKAPAPVYLMLPRSAYLTLFTPKIVEHFSRHTDEDKKSEVWYEFNGQPLKWQYPCGLLFDLHCESSVLPWVITVHFHNFPTGELIRCSSEKAIESNYLSMLKEADQLKHKGQIINNMRETQQGQLWHGVKMDNFEEFWSINKQFMTDYEHSECFRCIPIRIYFQNQIIQKLFKPSENTQLTLKEALTMCLPMLFQQDETTPQVITQGVHPPLQAPLQWLSENFGYADNFLHICVRQPINRRLE</sequence>
<evidence type="ECO:0000256" key="7">
    <source>
        <dbReference type="ARBA" id="ARBA00093583"/>
    </source>
</evidence>
<dbReference type="InterPro" id="IPR048318">
    <property type="entry name" value="ATG5_UblB"/>
</dbReference>
<dbReference type="GO" id="GO:0061908">
    <property type="term" value="C:phagophore"/>
    <property type="evidence" value="ECO:0007669"/>
    <property type="project" value="TreeGrafter"/>
</dbReference>
<comment type="subunit">
    <text evidence="8">Conjugated with ATG12.</text>
</comment>
<comment type="similarity">
    <text evidence="2 8">Belongs to the ATG5 family.</text>
</comment>
<evidence type="ECO:0000256" key="6">
    <source>
        <dbReference type="ARBA" id="ARBA00025421"/>
    </source>
</evidence>
<dbReference type="GO" id="GO:0034045">
    <property type="term" value="C:phagophore assembly site membrane"/>
    <property type="evidence" value="ECO:0007669"/>
    <property type="project" value="UniProtKB-SubCell"/>
</dbReference>
<dbReference type="PANTHER" id="PTHR13040">
    <property type="entry name" value="AUTOPHAGY PROTEIN 5"/>
    <property type="match status" value="1"/>
</dbReference>
<feature type="domain" description="Autophagy protein ATG5 UblB" evidence="9">
    <location>
        <begin position="183"/>
        <end position="260"/>
    </location>
</feature>
<dbReference type="GO" id="GO:0034274">
    <property type="term" value="C:Atg12-Atg5-Atg16 complex"/>
    <property type="evidence" value="ECO:0007669"/>
    <property type="project" value="TreeGrafter"/>
</dbReference>
<dbReference type="InterPro" id="IPR042526">
    <property type="entry name" value="Atg5_HR"/>
</dbReference>
<evidence type="ECO:0000256" key="3">
    <source>
        <dbReference type="ARBA" id="ARBA00022499"/>
    </source>
</evidence>
<dbReference type="AlphaFoldDB" id="Q3MQ23"/>
<accession>Q3MQ23</accession>
<dbReference type="InterPro" id="IPR042527">
    <property type="entry name" value="Atg5_UblA_dom_sf"/>
</dbReference>
<dbReference type="GO" id="GO:0034727">
    <property type="term" value="P:piecemeal microautophagy of the nucleus"/>
    <property type="evidence" value="ECO:0007669"/>
    <property type="project" value="TreeGrafter"/>
</dbReference>
<feature type="domain" description="Autophagy protein ATG5 UblA" evidence="11">
    <location>
        <begin position="8"/>
        <end position="102"/>
    </location>
</feature>
<dbReference type="PANTHER" id="PTHR13040:SF2">
    <property type="entry name" value="AUTOPHAGY PROTEIN 5"/>
    <property type="match status" value="1"/>
</dbReference>
<dbReference type="Gene3D" id="3.10.20.90">
    <property type="entry name" value="Phosphatidylinositol 3-kinase Catalytic Subunit, Chain A, domain 1"/>
    <property type="match status" value="1"/>
</dbReference>
<dbReference type="GO" id="GO:0044233">
    <property type="term" value="C:mitochondria-associated endoplasmic reticulum membrane contact site"/>
    <property type="evidence" value="ECO:0007669"/>
    <property type="project" value="TreeGrafter"/>
</dbReference>
<proteinExistence type="evidence at transcript level"/>
<dbReference type="Pfam" id="PF04106">
    <property type="entry name" value="ATG5_UblB"/>
    <property type="match status" value="1"/>
</dbReference>
<evidence type="ECO:0000256" key="5">
    <source>
        <dbReference type="ARBA" id="ARBA00023006"/>
    </source>
</evidence>
<evidence type="ECO:0000256" key="4">
    <source>
        <dbReference type="ARBA" id="ARBA00022843"/>
    </source>
</evidence>
<dbReference type="GO" id="GO:0019776">
    <property type="term" value="F:Atg8-family ligase activity"/>
    <property type="evidence" value="ECO:0007669"/>
    <property type="project" value="TreeGrafter"/>
</dbReference>
<keyword evidence="4 8" id="KW-0832">Ubl conjugation</keyword>
<evidence type="ECO:0000259" key="10">
    <source>
        <dbReference type="Pfam" id="PF20637"/>
    </source>
</evidence>
<evidence type="ECO:0000256" key="2">
    <source>
        <dbReference type="ARBA" id="ARBA00006910"/>
    </source>
</evidence>
<protein>
    <recommendedName>
        <fullName evidence="8">Autophagy protein 5</fullName>
    </recommendedName>
</protein>
<organism evidence="12">
    <name type="scientific">Ciona savignyi</name>
    <name type="common">Pacific transparent sea squirt</name>
    <dbReference type="NCBI Taxonomy" id="51511"/>
    <lineage>
        <taxon>Eukaryota</taxon>
        <taxon>Metazoa</taxon>
        <taxon>Chordata</taxon>
        <taxon>Tunicata</taxon>
        <taxon>Ascidiacea</taxon>
        <taxon>Phlebobranchia</taxon>
        <taxon>Cionidae</taxon>
        <taxon>Ciona</taxon>
    </lineage>
</organism>
<keyword evidence="8" id="KW-0472">Membrane</keyword>
<comment type="function">
    <text evidence="8">Involved in autophagic vesicle formation.</text>
</comment>
<dbReference type="GO" id="GO:0007033">
    <property type="term" value="P:vacuole organization"/>
    <property type="evidence" value="ECO:0007669"/>
    <property type="project" value="UniProtKB-ARBA"/>
</dbReference>
<evidence type="ECO:0000256" key="1">
    <source>
        <dbReference type="ARBA" id="ARBA00004623"/>
    </source>
</evidence>
<evidence type="ECO:0000259" key="9">
    <source>
        <dbReference type="Pfam" id="PF04106"/>
    </source>
</evidence>
<name>Q3MQ23_CIOSA</name>
<feature type="domain" description="Autophagy protein ATG5 alpha-helical bundle region" evidence="10">
    <location>
        <begin position="116"/>
        <end position="172"/>
    </location>
</feature>
<comment type="subunit">
    <text evidence="7">Forms a conjugate with ATG12. Part of the minor complex composed of 4 sets of ATG12-ATG5 and ATG16L1 (400 kDa); this complex interacts with ATG3 leading to disruption of ATG7 interaction and promotion of ATG8-like proteins lipidation. Forms an 800-kDa complex composed of ATG12-ATG5 and ATG16L2. The ATG12-ATG5 conjugate interacts with RAB33A; this interaction is bridged by ATG16L1 and promotes ATG12-ATG5-ATG16L1 complex recruitment to phagophores. Interacts with TECPR1; the interaction is direct and does not take place when ATG16L1 is associated with the ATG5-ATG12 conjugate. Interacts with DHX58/RIG-1, IFIH1/MDA5 and MAVS/IPS-1 in monomeric form as well as in ATG12-ATG5 conjugate form. The interaction with MAVS is further enhanced upon vesicular stomatitis virus (VSV) infection. Interacts with ATG3. Interacts with ATG7 and ATG10. Interacts with FADD. Interacts with Bassoon/BSN; this interaction is important for the regulation of presynaptic autophagy. Interacts with ATG16L2.</text>
</comment>
<dbReference type="Gene3D" id="1.10.246.190">
    <property type="entry name" value="Autophagy protein Apg5, helix rich domain"/>
    <property type="match status" value="1"/>
</dbReference>
<dbReference type="GO" id="GO:0000422">
    <property type="term" value="P:autophagy of mitochondrion"/>
    <property type="evidence" value="ECO:0007669"/>
    <property type="project" value="TreeGrafter"/>
</dbReference>
<dbReference type="InterPro" id="IPR048940">
    <property type="entry name" value="ATG5_HBR"/>
</dbReference>
<dbReference type="GO" id="GO:0005776">
    <property type="term" value="C:autophagosome"/>
    <property type="evidence" value="ECO:0007669"/>
    <property type="project" value="TreeGrafter"/>
</dbReference>
<dbReference type="FunFam" id="3.10.20.620:FF:000001">
    <property type="entry name" value="Autophagy related 5"/>
    <property type="match status" value="1"/>
</dbReference>
<evidence type="ECO:0000313" key="12">
    <source>
        <dbReference type="EMBL" id="CAJ31264.1"/>
    </source>
</evidence>